<comment type="caution">
    <text evidence="3">The sequence shown here is derived from an EMBL/GenBank/DDBJ whole genome shotgun (WGS) entry which is preliminary data.</text>
</comment>
<dbReference type="InterPro" id="IPR029058">
    <property type="entry name" value="AB_hydrolase_fold"/>
</dbReference>
<keyword evidence="4" id="KW-1185">Reference proteome</keyword>
<reference evidence="3 4" key="1">
    <citation type="submission" date="2024-09" db="EMBL/GenBank/DDBJ databases">
        <title>Chromosome-scale assembly of Riccia fluitans.</title>
        <authorList>
            <person name="Paukszto L."/>
            <person name="Sawicki J."/>
            <person name="Karawczyk K."/>
            <person name="Piernik-Szablinska J."/>
            <person name="Szczecinska M."/>
            <person name="Mazdziarz M."/>
        </authorList>
    </citation>
    <scope>NUCLEOTIDE SEQUENCE [LARGE SCALE GENOMIC DNA]</scope>
    <source>
        <strain evidence="3">Rf_01</strain>
        <tissue evidence="3">Aerial parts of the thallus</tissue>
    </source>
</reference>
<organism evidence="3 4">
    <name type="scientific">Riccia fluitans</name>
    <dbReference type="NCBI Taxonomy" id="41844"/>
    <lineage>
        <taxon>Eukaryota</taxon>
        <taxon>Viridiplantae</taxon>
        <taxon>Streptophyta</taxon>
        <taxon>Embryophyta</taxon>
        <taxon>Marchantiophyta</taxon>
        <taxon>Marchantiopsida</taxon>
        <taxon>Marchantiidae</taxon>
        <taxon>Marchantiales</taxon>
        <taxon>Ricciaceae</taxon>
        <taxon>Riccia</taxon>
    </lineage>
</organism>
<dbReference type="EMBL" id="JBHFFA010000006">
    <property type="protein sequence ID" value="KAL2621136.1"/>
    <property type="molecule type" value="Genomic_DNA"/>
</dbReference>
<dbReference type="PANTHER" id="PTHR48070:SF6">
    <property type="entry name" value="ESTERASE OVCA2"/>
    <property type="match status" value="1"/>
</dbReference>
<evidence type="ECO:0000256" key="1">
    <source>
        <dbReference type="ARBA" id="ARBA00022801"/>
    </source>
</evidence>
<feature type="domain" description="Serine hydrolase" evidence="2">
    <location>
        <begin position="28"/>
        <end position="138"/>
    </location>
</feature>
<accession>A0ABD1Y3D0</accession>
<evidence type="ECO:0000313" key="4">
    <source>
        <dbReference type="Proteomes" id="UP001605036"/>
    </source>
</evidence>
<dbReference type="InterPro" id="IPR005645">
    <property type="entry name" value="FSH-like_dom"/>
</dbReference>
<proteinExistence type="predicted"/>
<sequence>MCKDFESWDPAILKLVEFSCLTAPFPYRGRKNGYSWFNLDSNRSQSKIDVSLAYVLDYMRETGPYDGVMGSSQGGVLAGLLTWVQAKEMVILGRRSGDLPLLRFAIIHEGGYLQGLLEEVFSPPLKTKSFHIIGSLDPN</sequence>
<protein>
    <recommendedName>
        <fullName evidence="2">Serine hydrolase domain-containing protein</fullName>
    </recommendedName>
</protein>
<dbReference type="Gene3D" id="3.40.50.1820">
    <property type="entry name" value="alpha/beta hydrolase"/>
    <property type="match status" value="1"/>
</dbReference>
<keyword evidence="1" id="KW-0378">Hydrolase</keyword>
<dbReference type="AlphaFoldDB" id="A0ABD1Y3D0"/>
<dbReference type="InterPro" id="IPR050593">
    <property type="entry name" value="LovG"/>
</dbReference>
<evidence type="ECO:0000259" key="2">
    <source>
        <dbReference type="Pfam" id="PF03959"/>
    </source>
</evidence>
<dbReference type="PANTHER" id="PTHR48070">
    <property type="entry name" value="ESTERASE OVCA2"/>
    <property type="match status" value="1"/>
</dbReference>
<dbReference type="GO" id="GO:0016787">
    <property type="term" value="F:hydrolase activity"/>
    <property type="evidence" value="ECO:0007669"/>
    <property type="project" value="UniProtKB-KW"/>
</dbReference>
<dbReference type="Pfam" id="PF03959">
    <property type="entry name" value="FSH1"/>
    <property type="match status" value="1"/>
</dbReference>
<gene>
    <name evidence="3" type="ORF">R1flu_001341</name>
</gene>
<dbReference type="Proteomes" id="UP001605036">
    <property type="component" value="Unassembled WGS sequence"/>
</dbReference>
<evidence type="ECO:0000313" key="3">
    <source>
        <dbReference type="EMBL" id="KAL2621136.1"/>
    </source>
</evidence>
<name>A0ABD1Y3D0_9MARC</name>